<feature type="domain" description="Serine aminopeptidase S33" evidence="1">
    <location>
        <begin position="16"/>
        <end position="119"/>
    </location>
</feature>
<reference evidence="2" key="1">
    <citation type="submission" date="2019-08" db="EMBL/GenBank/DDBJ databases">
        <authorList>
            <person name="Kucharzyk K."/>
            <person name="Murdoch R.W."/>
            <person name="Higgins S."/>
            <person name="Loffler F."/>
        </authorList>
    </citation>
    <scope>NUCLEOTIDE SEQUENCE</scope>
</reference>
<evidence type="ECO:0000313" key="2">
    <source>
        <dbReference type="EMBL" id="MPM66907.1"/>
    </source>
</evidence>
<dbReference type="InterPro" id="IPR022742">
    <property type="entry name" value="Hydrolase_4"/>
</dbReference>
<dbReference type="AlphaFoldDB" id="A0A645BNT7"/>
<comment type="caution">
    <text evidence="2">The sequence shown here is derived from an EMBL/GenBank/DDBJ whole genome shotgun (WGS) entry which is preliminary data.</text>
</comment>
<dbReference type="Gene3D" id="3.40.50.1820">
    <property type="entry name" value="alpha/beta hydrolase"/>
    <property type="match status" value="1"/>
</dbReference>
<dbReference type="EMBL" id="VSSQ01021369">
    <property type="protein sequence ID" value="MPM66907.1"/>
    <property type="molecule type" value="Genomic_DNA"/>
</dbReference>
<organism evidence="2">
    <name type="scientific">bioreactor metagenome</name>
    <dbReference type="NCBI Taxonomy" id="1076179"/>
    <lineage>
        <taxon>unclassified sequences</taxon>
        <taxon>metagenomes</taxon>
        <taxon>ecological metagenomes</taxon>
    </lineage>
</organism>
<gene>
    <name evidence="2" type="ORF">SDC9_113820</name>
</gene>
<protein>
    <submittedName>
        <fullName evidence="2">Monoacylglycerol lipase</fullName>
        <ecNumber evidence="2">3.1.1.23</ecNumber>
    </submittedName>
</protein>
<dbReference type="GO" id="GO:0047372">
    <property type="term" value="F:monoacylglycerol lipase activity"/>
    <property type="evidence" value="ECO:0007669"/>
    <property type="project" value="UniProtKB-EC"/>
</dbReference>
<dbReference type="InterPro" id="IPR029058">
    <property type="entry name" value="AB_hydrolase_fold"/>
</dbReference>
<accession>A0A645BNT7</accession>
<evidence type="ECO:0000259" key="1">
    <source>
        <dbReference type="Pfam" id="PF12146"/>
    </source>
</evidence>
<sequence>MNGGNLNAAYDRPGATGLEWLSRDPAVAQAFLADPLTTDTPLMKLFGPLEALRLLGRPARGLARQQDLPMLIAVGEDDPLGGASSVAFLAADYRERSGLTDVTTVVYPGARHEIFNETNRDEVIADVIAWIDARLPA</sequence>
<dbReference type="SUPFAM" id="SSF53474">
    <property type="entry name" value="alpha/beta-Hydrolases"/>
    <property type="match status" value="1"/>
</dbReference>
<keyword evidence="2" id="KW-0378">Hydrolase</keyword>
<dbReference type="Pfam" id="PF12146">
    <property type="entry name" value="Hydrolase_4"/>
    <property type="match status" value="1"/>
</dbReference>
<dbReference type="EC" id="3.1.1.23" evidence="2"/>
<name>A0A645BNT7_9ZZZZ</name>
<proteinExistence type="predicted"/>